<reference evidence="1 2" key="1">
    <citation type="submission" date="2015-01" db="EMBL/GenBank/DDBJ databases">
        <title>Draft genome of the acidophilic iron oxidizer Acidithrix ferrooxidans strain Py-F3.</title>
        <authorList>
            <person name="Poehlein A."/>
            <person name="Eisen S."/>
            <person name="Schloemann M."/>
            <person name="Johnson B.D."/>
            <person name="Daniel R."/>
            <person name="Muehling M."/>
        </authorList>
    </citation>
    <scope>NUCLEOTIDE SEQUENCE [LARGE SCALE GENOMIC DNA]</scope>
    <source>
        <strain evidence="1 2">Py-F3</strain>
    </source>
</reference>
<accession>A0A0D8HET6</accession>
<keyword evidence="2" id="KW-1185">Reference proteome</keyword>
<protein>
    <submittedName>
        <fullName evidence="1">Uncharacterized protein</fullName>
    </submittedName>
</protein>
<dbReference type="AlphaFoldDB" id="A0A0D8HET6"/>
<comment type="caution">
    <text evidence="1">The sequence shown here is derived from an EMBL/GenBank/DDBJ whole genome shotgun (WGS) entry which is preliminary data.</text>
</comment>
<organism evidence="1 2">
    <name type="scientific">Acidithrix ferrooxidans</name>
    <dbReference type="NCBI Taxonomy" id="1280514"/>
    <lineage>
        <taxon>Bacteria</taxon>
        <taxon>Bacillati</taxon>
        <taxon>Actinomycetota</taxon>
        <taxon>Acidimicrobiia</taxon>
        <taxon>Acidimicrobiales</taxon>
        <taxon>Acidimicrobiaceae</taxon>
        <taxon>Acidithrix</taxon>
    </lineage>
</organism>
<dbReference type="Proteomes" id="UP000032360">
    <property type="component" value="Unassembled WGS sequence"/>
</dbReference>
<name>A0A0D8HET6_9ACTN</name>
<sequence length="96" mass="10942">MLFELWDDLALLAQECVIKTKLLFDNFAQAFSPKRIMNAETASDCIFDNFILFAKDTKEASLLVAQFVSNFDQHKQSMIFNSTPVVVLLDNGDLYL</sequence>
<gene>
    <name evidence="1" type="ORF">AXFE_26350</name>
</gene>
<proteinExistence type="predicted"/>
<evidence type="ECO:0000313" key="1">
    <source>
        <dbReference type="EMBL" id="KJF16470.1"/>
    </source>
</evidence>
<dbReference type="EMBL" id="JXYS01000081">
    <property type="protein sequence ID" value="KJF16470.1"/>
    <property type="molecule type" value="Genomic_DNA"/>
</dbReference>
<evidence type="ECO:0000313" key="2">
    <source>
        <dbReference type="Proteomes" id="UP000032360"/>
    </source>
</evidence>